<dbReference type="CDD" id="cd02440">
    <property type="entry name" value="AdoMet_MTases"/>
    <property type="match status" value="1"/>
</dbReference>
<feature type="compositionally biased region" description="Polar residues" evidence="1">
    <location>
        <begin position="8"/>
        <end position="20"/>
    </location>
</feature>
<feature type="region of interest" description="Disordered" evidence="1">
    <location>
        <begin position="225"/>
        <end position="250"/>
    </location>
</feature>
<sequence>MGNHVSKDTSSLMRSQTSSGGYHGRRAGRNWGDSNRRKPWSTLSGPEFNIVHGRRYLATSSGKGHYPLPVDSQEMDRLEEQHYWMLLILKKNYALTMSEYNFRPQTILDVGTGNGIWLLEMANEFPEAQCVGVDFAPTFPTEILPPNCTFFLGNVLERLPFQDNTFEYTHERFLGLGVQRNQWPWVLAELMRVTRPGGWVEVMEMDGALLHPGVCGSKLNEWSATMRTDGENEEEECEEEEEEEVGGDLEGESLGKSAQSLHKAFLRQGFTQVSVHTVEVPLGSVHGRSGEMAARVIQGIFTGTRPFLDSAQWPQGVWDDFWRVWHEELSGSEGESKGPTSVRILMLFGQKPMR</sequence>
<feature type="domain" description="Methyltransferase" evidence="2">
    <location>
        <begin position="107"/>
        <end position="198"/>
    </location>
</feature>
<evidence type="ECO:0000313" key="3">
    <source>
        <dbReference type="EMBL" id="RKP12584.1"/>
    </source>
</evidence>
<organism evidence="3 4">
    <name type="scientific">Piptocephalis cylindrospora</name>
    <dbReference type="NCBI Taxonomy" id="1907219"/>
    <lineage>
        <taxon>Eukaryota</taxon>
        <taxon>Fungi</taxon>
        <taxon>Fungi incertae sedis</taxon>
        <taxon>Zoopagomycota</taxon>
        <taxon>Zoopagomycotina</taxon>
        <taxon>Zoopagomycetes</taxon>
        <taxon>Zoopagales</taxon>
        <taxon>Piptocephalidaceae</taxon>
        <taxon>Piptocephalis</taxon>
    </lineage>
</organism>
<dbReference type="PANTHER" id="PTHR43591:SF24">
    <property type="entry name" value="2-METHOXY-6-POLYPRENYL-1,4-BENZOQUINOL METHYLASE, MITOCHONDRIAL"/>
    <property type="match status" value="1"/>
</dbReference>
<protein>
    <submittedName>
        <fullName evidence="3">S-adenosyl-L-methionine-dependent methyltransferase</fullName>
    </submittedName>
</protein>
<evidence type="ECO:0000313" key="4">
    <source>
        <dbReference type="Proteomes" id="UP000267251"/>
    </source>
</evidence>
<dbReference type="PANTHER" id="PTHR43591">
    <property type="entry name" value="METHYLTRANSFERASE"/>
    <property type="match status" value="1"/>
</dbReference>
<dbReference type="OrthoDB" id="2013972at2759"/>
<dbReference type="SUPFAM" id="SSF53335">
    <property type="entry name" value="S-adenosyl-L-methionine-dependent methyltransferases"/>
    <property type="match status" value="1"/>
</dbReference>
<keyword evidence="3" id="KW-0808">Transferase</keyword>
<feature type="region of interest" description="Disordered" evidence="1">
    <location>
        <begin position="1"/>
        <end position="38"/>
    </location>
</feature>
<dbReference type="InterPro" id="IPR041698">
    <property type="entry name" value="Methyltransf_25"/>
</dbReference>
<name>A0A4P9Y1P6_9FUNG</name>
<reference evidence="4" key="1">
    <citation type="journal article" date="2018" name="Nat. Microbiol.">
        <title>Leveraging single-cell genomics to expand the fungal tree of life.</title>
        <authorList>
            <person name="Ahrendt S.R."/>
            <person name="Quandt C.A."/>
            <person name="Ciobanu D."/>
            <person name="Clum A."/>
            <person name="Salamov A."/>
            <person name="Andreopoulos B."/>
            <person name="Cheng J.F."/>
            <person name="Woyke T."/>
            <person name="Pelin A."/>
            <person name="Henrissat B."/>
            <person name="Reynolds N.K."/>
            <person name="Benny G.L."/>
            <person name="Smith M.E."/>
            <person name="James T.Y."/>
            <person name="Grigoriev I.V."/>
        </authorList>
    </citation>
    <scope>NUCLEOTIDE SEQUENCE [LARGE SCALE GENOMIC DNA]</scope>
</reference>
<dbReference type="Proteomes" id="UP000267251">
    <property type="component" value="Unassembled WGS sequence"/>
</dbReference>
<dbReference type="Gene3D" id="3.40.50.150">
    <property type="entry name" value="Vaccinia Virus protein VP39"/>
    <property type="match status" value="1"/>
</dbReference>
<keyword evidence="4" id="KW-1185">Reference proteome</keyword>
<keyword evidence="3" id="KW-0489">Methyltransferase</keyword>
<dbReference type="Pfam" id="PF13649">
    <property type="entry name" value="Methyltransf_25"/>
    <property type="match status" value="1"/>
</dbReference>
<dbReference type="AlphaFoldDB" id="A0A4P9Y1P6"/>
<dbReference type="GO" id="GO:0008168">
    <property type="term" value="F:methyltransferase activity"/>
    <property type="evidence" value="ECO:0007669"/>
    <property type="project" value="UniProtKB-KW"/>
</dbReference>
<feature type="compositionally biased region" description="Acidic residues" evidence="1">
    <location>
        <begin position="231"/>
        <end position="250"/>
    </location>
</feature>
<evidence type="ECO:0000256" key="1">
    <source>
        <dbReference type="SAM" id="MobiDB-lite"/>
    </source>
</evidence>
<evidence type="ECO:0000259" key="2">
    <source>
        <dbReference type="Pfam" id="PF13649"/>
    </source>
</evidence>
<dbReference type="EMBL" id="KZ988278">
    <property type="protein sequence ID" value="RKP12584.1"/>
    <property type="molecule type" value="Genomic_DNA"/>
</dbReference>
<gene>
    <name evidence="3" type="ORF">BJ684DRAFT_20887</name>
</gene>
<dbReference type="InterPro" id="IPR029063">
    <property type="entry name" value="SAM-dependent_MTases_sf"/>
</dbReference>
<accession>A0A4P9Y1P6</accession>
<dbReference type="GO" id="GO:0032259">
    <property type="term" value="P:methylation"/>
    <property type="evidence" value="ECO:0007669"/>
    <property type="project" value="UniProtKB-KW"/>
</dbReference>
<proteinExistence type="predicted"/>